<keyword evidence="5" id="KW-0653">Protein transport</keyword>
<dbReference type="Pfam" id="PF00226">
    <property type="entry name" value="DnaJ"/>
    <property type="match status" value="1"/>
</dbReference>
<evidence type="ECO:0000256" key="2">
    <source>
        <dbReference type="ARBA" id="ARBA00022448"/>
    </source>
</evidence>
<keyword evidence="7 13" id="KW-0472">Membrane</keyword>
<dbReference type="InterPro" id="IPR001623">
    <property type="entry name" value="DnaJ_domain"/>
</dbReference>
<evidence type="ECO:0000256" key="6">
    <source>
        <dbReference type="ARBA" id="ARBA00022989"/>
    </source>
</evidence>
<feature type="domain" description="J" evidence="14">
    <location>
        <begin position="99"/>
        <end position="164"/>
    </location>
</feature>
<dbReference type="SMART" id="SM00271">
    <property type="entry name" value="DnaJ"/>
    <property type="match status" value="1"/>
</dbReference>
<evidence type="ECO:0000313" key="15">
    <source>
        <dbReference type="EMBL" id="KAK6779442.1"/>
    </source>
</evidence>
<reference evidence="15 16" key="1">
    <citation type="submission" date="2024-02" db="EMBL/GenBank/DDBJ databases">
        <title>de novo genome assembly of Solanum bulbocastanum strain 11H21.</title>
        <authorList>
            <person name="Hosaka A.J."/>
        </authorList>
    </citation>
    <scope>NUCLEOTIDE SEQUENCE [LARGE SCALE GENOMIC DNA]</scope>
    <source>
        <tissue evidence="15">Young leaves</tissue>
    </source>
</reference>
<dbReference type="AlphaFoldDB" id="A0AAN8Y531"/>
<evidence type="ECO:0000256" key="5">
    <source>
        <dbReference type="ARBA" id="ARBA00022927"/>
    </source>
</evidence>
<evidence type="ECO:0000256" key="13">
    <source>
        <dbReference type="SAM" id="Phobius"/>
    </source>
</evidence>
<dbReference type="GO" id="GO:0031207">
    <property type="term" value="C:Sec62/Sec63 complex"/>
    <property type="evidence" value="ECO:0007669"/>
    <property type="project" value="TreeGrafter"/>
</dbReference>
<evidence type="ECO:0000256" key="12">
    <source>
        <dbReference type="SAM" id="MobiDB-lite"/>
    </source>
</evidence>
<organism evidence="15 16">
    <name type="scientific">Solanum bulbocastanum</name>
    <name type="common">Wild potato</name>
    <dbReference type="NCBI Taxonomy" id="147425"/>
    <lineage>
        <taxon>Eukaryota</taxon>
        <taxon>Viridiplantae</taxon>
        <taxon>Streptophyta</taxon>
        <taxon>Embryophyta</taxon>
        <taxon>Tracheophyta</taxon>
        <taxon>Spermatophyta</taxon>
        <taxon>Magnoliopsida</taxon>
        <taxon>eudicotyledons</taxon>
        <taxon>Gunneridae</taxon>
        <taxon>Pentapetalae</taxon>
        <taxon>asterids</taxon>
        <taxon>lamiids</taxon>
        <taxon>Solanales</taxon>
        <taxon>Solanaceae</taxon>
        <taxon>Solanoideae</taxon>
        <taxon>Solaneae</taxon>
        <taxon>Solanum</taxon>
    </lineage>
</organism>
<dbReference type="SMART" id="SM00973">
    <property type="entry name" value="Sec63"/>
    <property type="match status" value="1"/>
</dbReference>
<dbReference type="CDD" id="cd06257">
    <property type="entry name" value="DnaJ"/>
    <property type="match status" value="1"/>
</dbReference>
<comment type="subcellular location">
    <subcellularLocation>
        <location evidence="1">Endoplasmic reticulum membrane</location>
        <topology evidence="1">Multi-pass membrane protein</topology>
    </subcellularLocation>
</comment>
<dbReference type="PRINTS" id="PR00625">
    <property type="entry name" value="JDOMAIN"/>
</dbReference>
<proteinExistence type="predicted"/>
<evidence type="ECO:0000256" key="11">
    <source>
        <dbReference type="ARBA" id="ARBA00064009"/>
    </source>
</evidence>
<dbReference type="InterPro" id="IPR036869">
    <property type="entry name" value="J_dom_sf"/>
</dbReference>
<feature type="transmembrane region" description="Helical" evidence="13">
    <location>
        <begin position="12"/>
        <end position="32"/>
    </location>
</feature>
<name>A0AAN8Y531_SOLBU</name>
<evidence type="ECO:0000256" key="10">
    <source>
        <dbReference type="ARBA" id="ARBA00056231"/>
    </source>
</evidence>
<evidence type="ECO:0000256" key="7">
    <source>
        <dbReference type="ARBA" id="ARBA00023136"/>
    </source>
</evidence>
<dbReference type="InterPro" id="IPR035892">
    <property type="entry name" value="C2_domain_sf"/>
</dbReference>
<evidence type="ECO:0000256" key="8">
    <source>
        <dbReference type="ARBA" id="ARBA00023180"/>
    </source>
</evidence>
<dbReference type="SUPFAM" id="SSF158702">
    <property type="entry name" value="Sec63 N-terminal domain-like"/>
    <property type="match status" value="1"/>
</dbReference>
<dbReference type="SUPFAM" id="SSF81296">
    <property type="entry name" value="E set domains"/>
    <property type="match status" value="1"/>
</dbReference>
<comment type="caution">
    <text evidence="15">The sequence shown here is derived from an EMBL/GenBank/DDBJ whole genome shotgun (WGS) entry which is preliminary data.</text>
</comment>
<dbReference type="InterPro" id="IPR004179">
    <property type="entry name" value="Sec63-dom"/>
</dbReference>
<keyword evidence="2" id="KW-0813">Transport</keyword>
<dbReference type="Gene3D" id="2.60.40.150">
    <property type="entry name" value="C2 domain"/>
    <property type="match status" value="1"/>
</dbReference>
<feature type="region of interest" description="Disordered" evidence="12">
    <location>
        <begin position="687"/>
        <end position="759"/>
    </location>
</feature>
<dbReference type="EMBL" id="JBANQN010000009">
    <property type="protein sequence ID" value="KAK6779442.1"/>
    <property type="molecule type" value="Genomic_DNA"/>
</dbReference>
<evidence type="ECO:0000259" key="14">
    <source>
        <dbReference type="PROSITE" id="PS50076"/>
    </source>
</evidence>
<feature type="transmembrane region" description="Helical" evidence="13">
    <location>
        <begin position="451"/>
        <end position="473"/>
    </location>
</feature>
<dbReference type="PROSITE" id="PS50076">
    <property type="entry name" value="DNAJ_2"/>
    <property type="match status" value="1"/>
</dbReference>
<sequence length="759" mass="84625">MGASEENSALFPIFVLTLMALPLVPYTIVNLFGAFKKKAAKINCQCSVCVRSGKYHKSIFRRISNFSTYSNLTLVLLWVVMAVLVYYIKQISTEVQIFEPFSILGLEYGASDSEIKKAYRRLSIQYHPDKNPDPEAHSYFVEFISKAYQALTDPISRENFEKYGHPDGRQGLQMGIALPQFLLNIDGASEGILLLGIVGVCIILPLTVSVIYLSRSSKYTGNYVMHSTLAAYYHLMKPSLAPSKVMDVFIKASEFMDIPVRRSDEEPLQRLFVLVRSELNLDLKNIRQEQAKFWKQHPALVKTELLLQTQLTRETAALSPTLQRDFRRVLELAPRLLEELMKMAIIPRPPVGHGWLRPAIGVVELSQSIVQAVPLSARKAAGSSSEGYAPFLQLPHFSEAVVKKIARKVAIIAFHLFLKLSNHICLLLNVGTEIVVNYLYWCFQYVISQKLAFVSLIGSLVVGSLVVAAYLNFSLYGVLKTKVRTFQDFRDMTPDERADLLTQVAGFSNGESHDVEMVLEMMPSVTIDITCETEGEEGIQEGDIVTMHAWVTLNRGSGLIRALPHCPYFPFDKEENFWLMLADSFSNDVWLSQKVSFMDEATSIIAVSKTIQESKEGSGASAREINVAVKEAIEKVKNGSRLVMGKFQAPAEGNYNLSSFCLCDSWIGCDAKSNIKLKVMKRSRAGTRGGFSADETPAMEDGIEEDEEEEEEDFDDYESEYSEDEEDTKETKSKGAVANGSAHNKGSSSGSDESGSEAD</sequence>
<dbReference type="Proteomes" id="UP001371456">
    <property type="component" value="Unassembled WGS sequence"/>
</dbReference>
<dbReference type="PANTHER" id="PTHR24075">
    <property type="entry name" value="SEC63 DOMAIN-CONTAINING"/>
    <property type="match status" value="1"/>
</dbReference>
<comment type="function">
    <text evidence="10">Required for integral membrane and secreted preprotein translocation across the endoplasmic reticulum membrane.</text>
</comment>
<keyword evidence="16" id="KW-1185">Reference proteome</keyword>
<protein>
    <recommendedName>
        <fullName evidence="14">J domain-containing protein</fullName>
    </recommendedName>
</protein>
<feature type="compositionally biased region" description="Acidic residues" evidence="12">
    <location>
        <begin position="697"/>
        <end position="728"/>
    </location>
</feature>
<dbReference type="Pfam" id="PF02889">
    <property type="entry name" value="Sec63"/>
    <property type="match status" value="1"/>
</dbReference>
<dbReference type="FunFam" id="1.10.3380.10:FF:000007">
    <property type="entry name" value="DnaJ protein ERDJ2A"/>
    <property type="match status" value="1"/>
</dbReference>
<keyword evidence="3 13" id="KW-0812">Transmembrane</keyword>
<keyword evidence="6 13" id="KW-1133">Transmembrane helix</keyword>
<evidence type="ECO:0000256" key="1">
    <source>
        <dbReference type="ARBA" id="ARBA00004477"/>
    </source>
</evidence>
<keyword evidence="9" id="KW-0143">Chaperone</keyword>
<accession>A0AAN8Y531</accession>
<evidence type="ECO:0000313" key="16">
    <source>
        <dbReference type="Proteomes" id="UP001371456"/>
    </source>
</evidence>
<evidence type="ECO:0000256" key="4">
    <source>
        <dbReference type="ARBA" id="ARBA00022824"/>
    </source>
</evidence>
<evidence type="ECO:0000256" key="9">
    <source>
        <dbReference type="ARBA" id="ARBA00023186"/>
    </source>
</evidence>
<keyword evidence="8" id="KW-0325">Glycoprotein</keyword>
<keyword evidence="4" id="KW-0256">Endoplasmic reticulum</keyword>
<dbReference type="SUPFAM" id="SSF46565">
    <property type="entry name" value="Chaperone J-domain"/>
    <property type="match status" value="1"/>
</dbReference>
<dbReference type="GO" id="GO:0006620">
    <property type="term" value="P:post-translational protein targeting to endoplasmic reticulum membrane"/>
    <property type="evidence" value="ECO:0007669"/>
    <property type="project" value="TreeGrafter"/>
</dbReference>
<dbReference type="PANTHER" id="PTHR24075:SF0">
    <property type="entry name" value="TRANSLOCATION PROTEIN SEC63 HOMOLOG"/>
    <property type="match status" value="1"/>
</dbReference>
<dbReference type="GO" id="GO:0006614">
    <property type="term" value="P:SRP-dependent cotranslational protein targeting to membrane"/>
    <property type="evidence" value="ECO:0007669"/>
    <property type="project" value="TreeGrafter"/>
</dbReference>
<gene>
    <name evidence="15" type="ORF">RDI58_021626</name>
</gene>
<feature type="transmembrane region" description="Helical" evidence="13">
    <location>
        <begin position="66"/>
        <end position="88"/>
    </location>
</feature>
<dbReference type="GO" id="GO:0003723">
    <property type="term" value="F:RNA binding"/>
    <property type="evidence" value="ECO:0007669"/>
    <property type="project" value="TreeGrafter"/>
</dbReference>
<dbReference type="FunFam" id="1.10.287.110:FF:000038">
    <property type="entry name" value="DnaJ protein ERDJ2A"/>
    <property type="match status" value="1"/>
</dbReference>
<dbReference type="InterPro" id="IPR014756">
    <property type="entry name" value="Ig_E-set"/>
</dbReference>
<dbReference type="GO" id="GO:0008320">
    <property type="term" value="F:protein transmembrane transporter activity"/>
    <property type="evidence" value="ECO:0007669"/>
    <property type="project" value="TreeGrafter"/>
</dbReference>
<dbReference type="Gene3D" id="1.10.287.110">
    <property type="entry name" value="DnaJ domain"/>
    <property type="match status" value="1"/>
</dbReference>
<feature type="transmembrane region" description="Helical" evidence="13">
    <location>
        <begin position="192"/>
        <end position="213"/>
    </location>
</feature>
<dbReference type="Gene3D" id="1.10.3380.10">
    <property type="entry name" value="Sec63 N-terminal domain-like domain"/>
    <property type="match status" value="1"/>
</dbReference>
<comment type="subunit">
    <text evidence="11">Interacts with OEP61/TPR7.</text>
</comment>
<evidence type="ECO:0000256" key="3">
    <source>
        <dbReference type="ARBA" id="ARBA00022692"/>
    </source>
</evidence>